<dbReference type="PANTHER" id="PTHR18841:SF0">
    <property type="entry name" value="VITELLINE MEMBRANE OUTER LAYER 1 HOMOLOG A-RELATED"/>
    <property type="match status" value="1"/>
</dbReference>
<keyword evidence="3" id="KW-1185">Reference proteome</keyword>
<dbReference type="InterPro" id="IPR005515">
    <property type="entry name" value="VOMI"/>
</dbReference>
<gene>
    <name evidence="2" type="primary">Vmo1</name>
    <name evidence="2" type="ORF">GTO95_0013331</name>
</gene>
<comment type="caution">
    <text evidence="2">The sequence shown here is derived from an EMBL/GenBank/DDBJ whole genome shotgun (WGS) entry which is preliminary data.</text>
</comment>
<feature type="signal peptide" evidence="1">
    <location>
        <begin position="1"/>
        <end position="27"/>
    </location>
</feature>
<organism evidence="2 3">
    <name type="scientific">Atractosteus spatula</name>
    <name type="common">Alligator gar</name>
    <name type="synonym">Lepisosteus spatula</name>
    <dbReference type="NCBI Taxonomy" id="7917"/>
    <lineage>
        <taxon>Eukaryota</taxon>
        <taxon>Metazoa</taxon>
        <taxon>Chordata</taxon>
        <taxon>Craniata</taxon>
        <taxon>Vertebrata</taxon>
        <taxon>Euteleostomi</taxon>
        <taxon>Actinopterygii</taxon>
        <taxon>Neopterygii</taxon>
        <taxon>Holostei</taxon>
        <taxon>Semionotiformes</taxon>
        <taxon>Lepisosteidae</taxon>
        <taxon>Atractosteus</taxon>
    </lineage>
</organism>
<dbReference type="AlphaFoldDB" id="A0A8J7NJD0"/>
<dbReference type="EMBL" id="JAAWVO010015088">
    <property type="protein sequence ID" value="MBN3314342.1"/>
    <property type="molecule type" value="Genomic_DNA"/>
</dbReference>
<evidence type="ECO:0000256" key="1">
    <source>
        <dbReference type="SAM" id="SignalP"/>
    </source>
</evidence>
<dbReference type="SUPFAM" id="SSF51092">
    <property type="entry name" value="Vitelline membrane outer protein-I (VMO-I)"/>
    <property type="match status" value="1"/>
</dbReference>
<dbReference type="PANTHER" id="PTHR18841">
    <property type="entry name" value="VITELLINE MEMBRANE OUTER LAYER PROTEIN I-RELATED"/>
    <property type="match status" value="1"/>
</dbReference>
<accession>A0A8J7NJD0</accession>
<sequence length="225" mass="25202">MSLVPGMASLLLFSTLSVFFVFFPVWCKQEETSFVQRAGTIFAGRQYNSTLVVSNGGDFGSWTWPEMCPEGFYAIGFSLRVEEKQVGMDDTALNGIRLFCSRPTDRSILYTVESHTGLVSNFSCFWRFGEWTQTLWCPSGTLKSFQLRVEAPQGLFGDDTSANNIRFRCSSNPVVEGMGWTWGEYGNWSEECKGGGICGIETKQEPYQVGLDDTSLNDVRFFCCA</sequence>
<dbReference type="GO" id="GO:0005615">
    <property type="term" value="C:extracellular space"/>
    <property type="evidence" value="ECO:0007669"/>
    <property type="project" value="TreeGrafter"/>
</dbReference>
<evidence type="ECO:0000313" key="3">
    <source>
        <dbReference type="Proteomes" id="UP000736164"/>
    </source>
</evidence>
<dbReference type="InterPro" id="IPR036706">
    <property type="entry name" value="VOMI_sf"/>
</dbReference>
<protein>
    <submittedName>
        <fullName evidence="2">VMO1 protein</fullName>
    </submittedName>
</protein>
<keyword evidence="1" id="KW-0732">Signal</keyword>
<proteinExistence type="predicted"/>
<reference evidence="2" key="1">
    <citation type="journal article" date="2021" name="Cell">
        <title>Tracing the genetic footprints of vertebrate landing in non-teleost ray-finned fishes.</title>
        <authorList>
            <person name="Bi X."/>
            <person name="Wang K."/>
            <person name="Yang L."/>
            <person name="Pan H."/>
            <person name="Jiang H."/>
            <person name="Wei Q."/>
            <person name="Fang M."/>
            <person name="Yu H."/>
            <person name="Zhu C."/>
            <person name="Cai Y."/>
            <person name="He Y."/>
            <person name="Gan X."/>
            <person name="Zeng H."/>
            <person name="Yu D."/>
            <person name="Zhu Y."/>
            <person name="Jiang H."/>
            <person name="Qiu Q."/>
            <person name="Yang H."/>
            <person name="Zhang Y.E."/>
            <person name="Wang W."/>
            <person name="Zhu M."/>
            <person name="He S."/>
            <person name="Zhang G."/>
        </authorList>
    </citation>
    <scope>NUCLEOTIDE SEQUENCE</scope>
    <source>
        <strain evidence="2">Allg_001</strain>
    </source>
</reference>
<feature type="chain" id="PRO_5035283317" evidence="1">
    <location>
        <begin position="28"/>
        <end position="225"/>
    </location>
</feature>
<name>A0A8J7NJD0_ATRSP</name>
<evidence type="ECO:0000313" key="2">
    <source>
        <dbReference type="EMBL" id="MBN3314342.1"/>
    </source>
</evidence>
<feature type="non-terminal residue" evidence="2">
    <location>
        <position position="1"/>
    </location>
</feature>
<dbReference type="Proteomes" id="UP000736164">
    <property type="component" value="Unassembled WGS sequence"/>
</dbReference>
<dbReference type="Pfam" id="PF03762">
    <property type="entry name" value="VOMI"/>
    <property type="match status" value="1"/>
</dbReference>
<feature type="non-terminal residue" evidence="2">
    <location>
        <position position="225"/>
    </location>
</feature>
<dbReference type="Gene3D" id="2.100.10.20">
    <property type="entry name" value="Vitelline membrane outer layer protein I (VOMI)"/>
    <property type="match status" value="1"/>
</dbReference>